<dbReference type="PANTHER" id="PTHR30537:SF74">
    <property type="entry name" value="HTH-TYPE TRANSCRIPTIONAL REGULATOR TRPI"/>
    <property type="match status" value="1"/>
</dbReference>
<sequence length="291" mass="31722">MKILNRVHLSGLRAVEAVGRLGSLAAAADELGVTVGAVSQQVQRTEASLGKTLFVRQGKRLRLNAVGEAACSHLTAGMTELASAVRLVRNETQDVLTVSVAPLFAGRWLVWRLNHFHEAYPSVRIRVDADVALVDPNTSDVDVCIRVGNGDYPGVNVEHLLDHRVFPVCSPEIGQRLKAPADLVNVPVIRETKSLFDWRVWLEPNGVDEASLCDGPVYSDGALCLDAAIAGQGVFLAWETLASDALDAGRLVAPFDDRRSTGLAYWFITAKRHKPSRHAMAFRDWLKAELA</sequence>
<evidence type="ECO:0000313" key="7">
    <source>
        <dbReference type="Proteomes" id="UP000291301"/>
    </source>
</evidence>
<keyword evidence="3" id="KW-0238">DNA-binding</keyword>
<evidence type="ECO:0000313" key="6">
    <source>
        <dbReference type="EMBL" id="TCD15009.1"/>
    </source>
</evidence>
<dbReference type="InterPro" id="IPR036388">
    <property type="entry name" value="WH-like_DNA-bd_sf"/>
</dbReference>
<comment type="caution">
    <text evidence="6">The sequence shown here is derived from an EMBL/GenBank/DDBJ whole genome shotgun (WGS) entry which is preliminary data.</text>
</comment>
<dbReference type="InterPro" id="IPR058163">
    <property type="entry name" value="LysR-type_TF_proteobact-type"/>
</dbReference>
<dbReference type="GO" id="GO:0006351">
    <property type="term" value="P:DNA-templated transcription"/>
    <property type="evidence" value="ECO:0007669"/>
    <property type="project" value="TreeGrafter"/>
</dbReference>
<evidence type="ECO:0000256" key="1">
    <source>
        <dbReference type="ARBA" id="ARBA00009437"/>
    </source>
</evidence>
<dbReference type="Gene3D" id="3.40.190.10">
    <property type="entry name" value="Periplasmic binding protein-like II"/>
    <property type="match status" value="2"/>
</dbReference>
<dbReference type="PANTHER" id="PTHR30537">
    <property type="entry name" value="HTH-TYPE TRANSCRIPTIONAL REGULATOR"/>
    <property type="match status" value="1"/>
</dbReference>
<dbReference type="SUPFAM" id="SSF53850">
    <property type="entry name" value="Periplasmic binding protein-like II"/>
    <property type="match status" value="1"/>
</dbReference>
<dbReference type="EMBL" id="SJST01000002">
    <property type="protein sequence ID" value="TCD15009.1"/>
    <property type="molecule type" value="Genomic_DNA"/>
</dbReference>
<keyword evidence="4" id="KW-0804">Transcription</keyword>
<protein>
    <submittedName>
        <fullName evidence="6">LysR family transcriptional regulator</fullName>
    </submittedName>
</protein>
<dbReference type="AlphaFoldDB" id="A0A4R0PEN0"/>
<dbReference type="InterPro" id="IPR000847">
    <property type="entry name" value="LysR_HTH_N"/>
</dbReference>
<organism evidence="6 7">
    <name type="scientific">Oricola cellulosilytica</name>
    <dbReference type="NCBI Taxonomy" id="1429082"/>
    <lineage>
        <taxon>Bacteria</taxon>
        <taxon>Pseudomonadati</taxon>
        <taxon>Pseudomonadota</taxon>
        <taxon>Alphaproteobacteria</taxon>
        <taxon>Hyphomicrobiales</taxon>
        <taxon>Ahrensiaceae</taxon>
        <taxon>Oricola</taxon>
    </lineage>
</organism>
<evidence type="ECO:0000256" key="2">
    <source>
        <dbReference type="ARBA" id="ARBA00023015"/>
    </source>
</evidence>
<dbReference type="GO" id="GO:0043565">
    <property type="term" value="F:sequence-specific DNA binding"/>
    <property type="evidence" value="ECO:0007669"/>
    <property type="project" value="TreeGrafter"/>
</dbReference>
<dbReference type="OrthoDB" id="9807765at2"/>
<dbReference type="Pfam" id="PF03466">
    <property type="entry name" value="LysR_substrate"/>
    <property type="match status" value="1"/>
</dbReference>
<evidence type="ECO:0000256" key="3">
    <source>
        <dbReference type="ARBA" id="ARBA00023125"/>
    </source>
</evidence>
<dbReference type="InterPro" id="IPR005119">
    <property type="entry name" value="LysR_subst-bd"/>
</dbReference>
<dbReference type="RefSeq" id="WP_131566437.1">
    <property type="nucleotide sequence ID" value="NZ_JAINFK010000003.1"/>
</dbReference>
<gene>
    <name evidence="6" type="ORF">E0D97_05525</name>
</gene>
<dbReference type="InterPro" id="IPR036390">
    <property type="entry name" value="WH_DNA-bd_sf"/>
</dbReference>
<dbReference type="GO" id="GO:0003700">
    <property type="term" value="F:DNA-binding transcription factor activity"/>
    <property type="evidence" value="ECO:0007669"/>
    <property type="project" value="InterPro"/>
</dbReference>
<proteinExistence type="inferred from homology"/>
<dbReference type="Pfam" id="PF00126">
    <property type="entry name" value="HTH_1"/>
    <property type="match status" value="1"/>
</dbReference>
<dbReference type="Gene3D" id="1.10.10.10">
    <property type="entry name" value="Winged helix-like DNA-binding domain superfamily/Winged helix DNA-binding domain"/>
    <property type="match status" value="1"/>
</dbReference>
<evidence type="ECO:0000259" key="5">
    <source>
        <dbReference type="PROSITE" id="PS50931"/>
    </source>
</evidence>
<dbReference type="CDD" id="cd08432">
    <property type="entry name" value="PBP2_GcdR_TrpI_HvrB_AmpR_like"/>
    <property type="match status" value="1"/>
</dbReference>
<keyword evidence="2" id="KW-0805">Transcription regulation</keyword>
<reference evidence="6 7" key="1">
    <citation type="journal article" date="2015" name="Antonie Van Leeuwenhoek">
        <title>Oricola cellulosilytica gen. nov., sp. nov., a cellulose-degrading bacterium of the family Phyllobacteriaceae isolated from surface seashore water, and emended descriptions of Mesorhizobium loti and Phyllobacterium myrsinacearum.</title>
        <authorList>
            <person name="Hameed A."/>
            <person name="Shahina M."/>
            <person name="Lai W.A."/>
            <person name="Lin S.Y."/>
            <person name="Young L.S."/>
            <person name="Liu Y.C."/>
            <person name="Hsu Y.H."/>
            <person name="Young C.C."/>
        </authorList>
    </citation>
    <scope>NUCLEOTIDE SEQUENCE [LARGE SCALE GENOMIC DNA]</scope>
    <source>
        <strain evidence="6 7">KCTC 52183</strain>
    </source>
</reference>
<dbReference type="PROSITE" id="PS50931">
    <property type="entry name" value="HTH_LYSR"/>
    <property type="match status" value="1"/>
</dbReference>
<accession>A0A4R0PEN0</accession>
<feature type="domain" description="HTH lysR-type" evidence="5">
    <location>
        <begin position="7"/>
        <end position="64"/>
    </location>
</feature>
<keyword evidence="7" id="KW-1185">Reference proteome</keyword>
<dbReference type="Proteomes" id="UP000291301">
    <property type="component" value="Unassembled WGS sequence"/>
</dbReference>
<comment type="similarity">
    <text evidence="1">Belongs to the LysR transcriptional regulatory family.</text>
</comment>
<name>A0A4R0PEN0_9HYPH</name>
<dbReference type="SUPFAM" id="SSF46785">
    <property type="entry name" value="Winged helix' DNA-binding domain"/>
    <property type="match status" value="1"/>
</dbReference>
<evidence type="ECO:0000256" key="4">
    <source>
        <dbReference type="ARBA" id="ARBA00023163"/>
    </source>
</evidence>